<organism evidence="2 3">
    <name type="scientific">Mycobacterium kansasii 662</name>
    <dbReference type="NCBI Taxonomy" id="1299326"/>
    <lineage>
        <taxon>Bacteria</taxon>
        <taxon>Bacillati</taxon>
        <taxon>Actinomycetota</taxon>
        <taxon>Actinomycetes</taxon>
        <taxon>Mycobacteriales</taxon>
        <taxon>Mycobacteriaceae</taxon>
        <taxon>Mycobacterium</taxon>
    </lineage>
</organism>
<sequence length="102" mass="11523">MNAQAPYDILGGTDPDANRVVTFMEREHVRLQHSSLERQRKRVPRRPHHMTNAVSGDAENPVSVITETTPPDRTIGGQWTHDDALLEARDLVGMLGWVNTQR</sequence>
<name>X7YTI5_MYCKA</name>
<dbReference type="EMBL" id="JAOA01000013">
    <property type="protein sequence ID" value="EUA09773.1"/>
    <property type="molecule type" value="Genomic_DNA"/>
</dbReference>
<evidence type="ECO:0000313" key="2">
    <source>
        <dbReference type="EMBL" id="EUA09773.1"/>
    </source>
</evidence>
<protein>
    <submittedName>
        <fullName evidence="2">Uncharacterized protein</fullName>
    </submittedName>
</protein>
<feature type="region of interest" description="Disordered" evidence="1">
    <location>
        <begin position="31"/>
        <end position="78"/>
    </location>
</feature>
<evidence type="ECO:0000256" key="1">
    <source>
        <dbReference type="SAM" id="MobiDB-lite"/>
    </source>
</evidence>
<dbReference type="Proteomes" id="UP000020561">
    <property type="component" value="Unassembled WGS sequence"/>
</dbReference>
<accession>X7YTI5</accession>
<feature type="compositionally biased region" description="Basic residues" evidence="1">
    <location>
        <begin position="39"/>
        <end position="49"/>
    </location>
</feature>
<comment type="caution">
    <text evidence="2">The sequence shown here is derived from an EMBL/GenBank/DDBJ whole genome shotgun (WGS) entry which is preliminary data.</text>
</comment>
<dbReference type="AlphaFoldDB" id="X7YTI5"/>
<dbReference type="PATRIC" id="fig|1299326.3.peg.5692"/>
<reference evidence="2 3" key="1">
    <citation type="submission" date="2013-12" db="EMBL/GenBank/DDBJ databases">
        <authorList>
            <person name="Brown-Elliot B."/>
            <person name="Wallace R."/>
            <person name="Lenaerts A."/>
            <person name="Ordway D."/>
            <person name="DeGroote M.A."/>
            <person name="Parker T."/>
            <person name="Sizemore C."/>
            <person name="Tallon L.J."/>
            <person name="Sadzewicz L.K."/>
            <person name="Sengamalay N."/>
            <person name="Fraser C.M."/>
            <person name="Hine E."/>
            <person name="Shefchek K.A."/>
            <person name="Das S.P."/>
            <person name="Tettelin H."/>
        </authorList>
    </citation>
    <scope>NUCLEOTIDE SEQUENCE [LARGE SCALE GENOMIC DNA]</scope>
    <source>
        <strain evidence="2 3">662</strain>
    </source>
</reference>
<proteinExistence type="predicted"/>
<evidence type="ECO:0000313" key="3">
    <source>
        <dbReference type="Proteomes" id="UP000020561"/>
    </source>
</evidence>
<gene>
    <name evidence="2" type="ORF">I545_5917</name>
</gene>